<name>A0A8M1K739_CLUHA</name>
<evidence type="ECO:0000256" key="1">
    <source>
        <dbReference type="SAM" id="MobiDB-lite"/>
    </source>
</evidence>
<feature type="region of interest" description="Disordered" evidence="1">
    <location>
        <begin position="1058"/>
        <end position="1088"/>
    </location>
</feature>
<gene>
    <name evidence="3" type="primary">LOC122128822</name>
</gene>
<protein>
    <submittedName>
        <fullName evidence="3">Uncharacterized protein LOC122128822</fullName>
    </submittedName>
</protein>
<feature type="region of interest" description="Disordered" evidence="1">
    <location>
        <begin position="620"/>
        <end position="639"/>
    </location>
</feature>
<feature type="region of interest" description="Disordered" evidence="1">
    <location>
        <begin position="1"/>
        <end position="24"/>
    </location>
</feature>
<dbReference type="GeneID" id="122128822"/>
<sequence length="1088" mass="117273">MEHSGTSGAVSAREAYSPVQPSEEGGYHVASTFEMPEELSPLTDYLSDLTDKEWVAFCQATADPLSKEQFFKLCVSLVQHVTMSSVTAVVPALVKLLREDPQQLLPSPERDCLLEAETSGPSLRCIEEGQYIAVLRNAGLTKAVLKLSSGKTQDARSPDSPLSSEERSQISLLNEFGVTEEGIQRSVQETLKELNVVGCQAGTEELTNAIVREAVIWLNTNLAELKKTVPNESESPAPRESFSPDKLVEKISMKLNSQKGAQGAMQQLLCWTRCNSKCSSEEDSVLSSTVGDSMTVVISTIESSLDEQSSVCKPAKCLLSTIRQAEKTLACQSSSLSDVFLSDTDLYGGSVESITQAGGQTQAVQPGMQALYSGDFLLKANKAVSSVLVIKMKQFDSAPSSATYLCATDTRASVAISRSETEHSPEVYLKHADAAASEIVDQFARDLQMCVESLQSLSISNKSDLGSPEGQGKGSEMKLGSLESAQDIPKKEFTSAALTMYQSVQGKVREFFPRLYFNRKQQYEHLEEIPSKDDIFDQSKATPALSGPLSESEDLPVTTDLQDCTNEVMGELLMAVKEQIAEDQTSCTEGKITPAGSYLAVNIMLELENNLCLSTSGHSLQSSAEKQGSGTPSILSPGSTASDLVGTVVGIQTLLQSTGYDAMDTDSKGNSKGDSAVSLDKSQVEVEASKVKIWSATKGMFGSLQGKVKDLFTKSQQHGSKVEDKASAEEAISNVIIGTEKDVPEFGPWEHDSEDLQRFHDTINAVFQRFGEVDVQQPASASSSAPKRKLSPLNQETLPGVLPIFSEIPSESPFTNIDSDGADDLDDAAVDESAAGITRDTMVEVVKAILEKVDLRDPSSSHAQGLTSVAQSLERFLSSSSVNSSSQDLIDHIYGLFMRSNNTTPEQCASDTVLLNQGQRKESGIPVASQILHIYIEESVKHLFLSCFKLPSPWSVNKDSSLQPAQTSNSCPGSLTDMASNYQDKMAATKSPSQILSDTVCLVNTMMVKEVINSLTVALSSNHNLEGSIQDQSTLSTSALITSVSGNMSAASVFPLHSSFPSETSRDGRTPRKRSPFRIFSARTRKTS</sequence>
<feature type="region of interest" description="Disordered" evidence="1">
    <location>
        <begin position="661"/>
        <end position="680"/>
    </location>
</feature>
<evidence type="ECO:0000313" key="3">
    <source>
        <dbReference type="RefSeq" id="XP_042559602.1"/>
    </source>
</evidence>
<keyword evidence="2" id="KW-1185">Reference proteome</keyword>
<reference evidence="3" key="1">
    <citation type="submission" date="2025-08" db="UniProtKB">
        <authorList>
            <consortium name="RefSeq"/>
        </authorList>
    </citation>
    <scope>IDENTIFICATION</scope>
</reference>
<dbReference type="AlphaFoldDB" id="A0A8M1K739"/>
<feature type="region of interest" description="Disordered" evidence="1">
    <location>
        <begin position="537"/>
        <end position="556"/>
    </location>
</feature>
<accession>A0A8M1K739</accession>
<proteinExistence type="predicted"/>
<dbReference type="Proteomes" id="UP000515152">
    <property type="component" value="Chromosome 24"/>
</dbReference>
<dbReference type="RefSeq" id="XP_042559602.1">
    <property type="nucleotide sequence ID" value="XM_042703668.1"/>
</dbReference>
<dbReference type="KEGG" id="char:122128822"/>
<dbReference type="OrthoDB" id="8767157at2759"/>
<organism evidence="2 3">
    <name type="scientific">Clupea harengus</name>
    <name type="common">Atlantic herring</name>
    <dbReference type="NCBI Taxonomy" id="7950"/>
    <lineage>
        <taxon>Eukaryota</taxon>
        <taxon>Metazoa</taxon>
        <taxon>Chordata</taxon>
        <taxon>Craniata</taxon>
        <taxon>Vertebrata</taxon>
        <taxon>Euteleostomi</taxon>
        <taxon>Actinopterygii</taxon>
        <taxon>Neopterygii</taxon>
        <taxon>Teleostei</taxon>
        <taxon>Clupei</taxon>
        <taxon>Clupeiformes</taxon>
        <taxon>Clupeoidei</taxon>
        <taxon>Clupeidae</taxon>
        <taxon>Clupea</taxon>
    </lineage>
</organism>
<evidence type="ECO:0000313" key="2">
    <source>
        <dbReference type="Proteomes" id="UP000515152"/>
    </source>
</evidence>